<protein>
    <submittedName>
        <fullName evidence="1">Uncharacterized protein</fullName>
    </submittedName>
</protein>
<evidence type="ECO:0000313" key="1">
    <source>
        <dbReference type="EMBL" id="KAI9901440.1"/>
    </source>
</evidence>
<dbReference type="EMBL" id="CM047942">
    <property type="protein sequence ID" value="KAI9901440.1"/>
    <property type="molecule type" value="Genomic_DNA"/>
</dbReference>
<organism evidence="1 2">
    <name type="scientific">Trichothecium roseum</name>
    <dbReference type="NCBI Taxonomy" id="47278"/>
    <lineage>
        <taxon>Eukaryota</taxon>
        <taxon>Fungi</taxon>
        <taxon>Dikarya</taxon>
        <taxon>Ascomycota</taxon>
        <taxon>Pezizomycotina</taxon>
        <taxon>Sordariomycetes</taxon>
        <taxon>Hypocreomycetidae</taxon>
        <taxon>Hypocreales</taxon>
        <taxon>Hypocreales incertae sedis</taxon>
        <taxon>Trichothecium</taxon>
    </lineage>
</organism>
<proteinExistence type="predicted"/>
<accession>A0ACC0V4X1</accession>
<gene>
    <name evidence="1" type="ORF">N3K66_003257</name>
</gene>
<sequence length="453" mass="51123">MASGLETHVTVQKRTYYSPPWADVSIIAVAGSSGSGKSTIAQAIVRKLNLPWVVILSMDSFYKTLTPEQSKLAFANNFDFDSPEAIDFDILVERLRDLKAGKRAEIPVYSFNKHQRLDHTTSIYSPHVLVLEGIFALYDPRVLELIDMGIYCEADADTCLSRRIVRDVRERGRDVEGCIKQWFAFVKPNFEKYVEPQRKVADLIVPRGIENRVALDMMVQFIEKKLFEKSFHHREALARLEAESKEKPLSRRVVVLDDTPQLKSMNTILQDIDTSPEDFIFYFDRLASLVIEQALNNVQFKSLTVETPQGHQYRGLGPKGEVSAVIVLRGGSAFESALRKTIPDCRTGRLLIQSCYSTGEPELHYLRLPEDISSHESVLLLDTQMASGGAALMAVQVLVDHGVSQDRIVLATYSAGRVGLHRLTTVFPDITVVVCNILADQEPRWVENKYFRC</sequence>
<keyword evidence="2" id="KW-1185">Reference proteome</keyword>
<dbReference type="Proteomes" id="UP001163324">
    <property type="component" value="Chromosome 3"/>
</dbReference>
<comment type="caution">
    <text evidence="1">The sequence shown here is derived from an EMBL/GenBank/DDBJ whole genome shotgun (WGS) entry which is preliminary data.</text>
</comment>
<reference evidence="1" key="1">
    <citation type="submission" date="2022-10" db="EMBL/GenBank/DDBJ databases">
        <title>Complete Genome of Trichothecium roseum strain YXFP-22015, a Plant Pathogen Isolated from Citrus.</title>
        <authorList>
            <person name="Wang Y."/>
            <person name="Zhu L."/>
        </authorList>
    </citation>
    <scope>NUCLEOTIDE SEQUENCE</scope>
    <source>
        <strain evidence="1">YXFP-22015</strain>
    </source>
</reference>
<name>A0ACC0V4X1_9HYPO</name>
<evidence type="ECO:0000313" key="2">
    <source>
        <dbReference type="Proteomes" id="UP001163324"/>
    </source>
</evidence>